<feature type="compositionally biased region" description="Polar residues" evidence="15">
    <location>
        <begin position="85"/>
        <end position="103"/>
    </location>
</feature>
<feature type="domain" description="Soluble ligand binding" evidence="19">
    <location>
        <begin position="395"/>
        <end position="437"/>
    </location>
</feature>
<evidence type="ECO:0000256" key="11">
    <source>
        <dbReference type="ARBA" id="ARBA00023136"/>
    </source>
</evidence>
<dbReference type="RefSeq" id="WP_131552010.1">
    <property type="nucleotide sequence ID" value="NZ_SJSK01000001.1"/>
</dbReference>
<keyword evidence="22" id="KW-1185">Reference proteome</keyword>
<dbReference type="GO" id="GO:0046930">
    <property type="term" value="C:pore complex"/>
    <property type="evidence" value="ECO:0007669"/>
    <property type="project" value="UniProtKB-KW"/>
</dbReference>
<evidence type="ECO:0000256" key="13">
    <source>
        <dbReference type="ARBA" id="ARBA00023237"/>
    </source>
</evidence>
<evidence type="ECO:0000256" key="16">
    <source>
        <dbReference type="SAM" id="Phobius"/>
    </source>
</evidence>
<evidence type="ECO:0000256" key="7">
    <source>
        <dbReference type="ARBA" id="ARBA00022729"/>
    </source>
</evidence>
<evidence type="ECO:0000313" key="21">
    <source>
        <dbReference type="EMBL" id="TCC94149.1"/>
    </source>
</evidence>
<comment type="caution">
    <text evidence="21">The sequence shown here is derived from an EMBL/GenBank/DDBJ whole genome shotgun (WGS) entry which is preliminary data.</text>
</comment>
<evidence type="ECO:0000256" key="1">
    <source>
        <dbReference type="ARBA" id="ARBA00004571"/>
    </source>
</evidence>
<keyword evidence="6 16" id="KW-0812">Transmembrane</keyword>
<dbReference type="Gene3D" id="3.10.560.10">
    <property type="entry name" value="Outer membrane lipoprotein wza domain like"/>
    <property type="match status" value="6"/>
</dbReference>
<evidence type="ECO:0000256" key="14">
    <source>
        <dbReference type="ARBA" id="ARBA00023288"/>
    </source>
</evidence>
<keyword evidence="13" id="KW-0998">Cell outer membrane</keyword>
<proteinExistence type="inferred from homology"/>
<dbReference type="Pfam" id="PF02563">
    <property type="entry name" value="Poly_export"/>
    <property type="match status" value="1"/>
</dbReference>
<evidence type="ECO:0000256" key="12">
    <source>
        <dbReference type="ARBA" id="ARBA00023139"/>
    </source>
</evidence>
<dbReference type="PANTHER" id="PTHR33619:SF3">
    <property type="entry name" value="POLYSACCHARIDE EXPORT PROTEIN GFCE-RELATED"/>
    <property type="match status" value="1"/>
</dbReference>
<keyword evidence="3" id="KW-0813">Transport</keyword>
<keyword evidence="14" id="KW-0449">Lipoprotein</keyword>
<dbReference type="Proteomes" id="UP000292884">
    <property type="component" value="Unassembled WGS sequence"/>
</dbReference>
<feature type="domain" description="Soluble ligand binding" evidence="19">
    <location>
        <begin position="484"/>
        <end position="531"/>
    </location>
</feature>
<accession>A0A4R0N2T1</accession>
<evidence type="ECO:0000259" key="19">
    <source>
        <dbReference type="Pfam" id="PF10531"/>
    </source>
</evidence>
<dbReference type="GO" id="GO:0009279">
    <property type="term" value="C:cell outer membrane"/>
    <property type="evidence" value="ECO:0007669"/>
    <property type="project" value="UniProtKB-SubCell"/>
</dbReference>
<feature type="signal peptide" evidence="17">
    <location>
        <begin position="1"/>
        <end position="23"/>
    </location>
</feature>
<keyword evidence="11 16" id="KW-0472">Membrane</keyword>
<dbReference type="EMBL" id="SJSK01000001">
    <property type="protein sequence ID" value="TCC94149.1"/>
    <property type="molecule type" value="Genomic_DNA"/>
</dbReference>
<feature type="domain" description="Soluble ligand binding" evidence="19">
    <location>
        <begin position="583"/>
        <end position="628"/>
    </location>
</feature>
<dbReference type="GO" id="GO:0015159">
    <property type="term" value="F:polysaccharide transmembrane transporter activity"/>
    <property type="evidence" value="ECO:0007669"/>
    <property type="project" value="InterPro"/>
</dbReference>
<feature type="domain" description="Polysaccharide export protein N-terminal" evidence="18">
    <location>
        <begin position="143"/>
        <end position="208"/>
    </location>
</feature>
<feature type="region of interest" description="Disordered" evidence="15">
    <location>
        <begin position="84"/>
        <end position="112"/>
    </location>
</feature>
<dbReference type="OrthoDB" id="9808948at2"/>
<keyword evidence="8" id="KW-0625">Polysaccharide transport</keyword>
<comment type="subcellular location">
    <subcellularLocation>
        <location evidence="1">Cell outer membrane</location>
        <topology evidence="1">Multi-pass membrane protein</topology>
    </subcellularLocation>
</comment>
<feature type="domain" description="SLBB" evidence="20">
    <location>
        <begin position="228"/>
        <end position="305"/>
    </location>
</feature>
<feature type="chain" id="PRO_5020299585" evidence="17">
    <location>
        <begin position="24"/>
        <end position="818"/>
    </location>
</feature>
<dbReference type="GO" id="GO:0015288">
    <property type="term" value="F:porin activity"/>
    <property type="evidence" value="ECO:0007669"/>
    <property type="project" value="UniProtKB-KW"/>
</dbReference>
<keyword evidence="4" id="KW-1134">Transmembrane beta strand</keyword>
<keyword evidence="5" id="KW-0762">Sugar transport</keyword>
<evidence type="ECO:0000256" key="2">
    <source>
        <dbReference type="ARBA" id="ARBA00009450"/>
    </source>
</evidence>
<dbReference type="InterPro" id="IPR019554">
    <property type="entry name" value="Soluble_ligand-bd"/>
</dbReference>
<evidence type="ECO:0000256" key="4">
    <source>
        <dbReference type="ARBA" id="ARBA00022452"/>
    </source>
</evidence>
<feature type="domain" description="Soluble ligand binding" evidence="19">
    <location>
        <begin position="714"/>
        <end position="756"/>
    </location>
</feature>
<evidence type="ECO:0000256" key="8">
    <source>
        <dbReference type="ARBA" id="ARBA00023047"/>
    </source>
</evidence>
<evidence type="ECO:0000256" key="10">
    <source>
        <dbReference type="ARBA" id="ARBA00023114"/>
    </source>
</evidence>
<evidence type="ECO:0000313" key="22">
    <source>
        <dbReference type="Proteomes" id="UP000292884"/>
    </source>
</evidence>
<dbReference type="InterPro" id="IPR003715">
    <property type="entry name" value="Poly_export_N"/>
</dbReference>
<keyword evidence="10" id="KW-0626">Porin</keyword>
<name>A0A4R0N2T1_9SPHI</name>
<reference evidence="21 22" key="1">
    <citation type="submission" date="2019-02" db="EMBL/GenBank/DDBJ databases">
        <title>Pedobacter sp. RP-1-13 sp. nov., isolated from Arctic soil.</title>
        <authorList>
            <person name="Dahal R.H."/>
        </authorList>
    </citation>
    <scope>NUCLEOTIDE SEQUENCE [LARGE SCALE GENOMIC DNA]</scope>
    <source>
        <strain evidence="21 22">RP-1-13</strain>
    </source>
</reference>
<evidence type="ECO:0000259" key="20">
    <source>
        <dbReference type="Pfam" id="PF22461"/>
    </source>
</evidence>
<protein>
    <submittedName>
        <fullName evidence="21">Capsule biosynthesis protein</fullName>
    </submittedName>
</protein>
<dbReference type="InterPro" id="IPR054765">
    <property type="entry name" value="SLBB_dom"/>
</dbReference>
<evidence type="ECO:0000256" key="6">
    <source>
        <dbReference type="ARBA" id="ARBA00022692"/>
    </source>
</evidence>
<feature type="domain" description="Soluble ligand binding" evidence="19">
    <location>
        <begin position="312"/>
        <end position="352"/>
    </location>
</feature>
<dbReference type="Pfam" id="PF10531">
    <property type="entry name" value="SLBB"/>
    <property type="match status" value="5"/>
</dbReference>
<comment type="similarity">
    <text evidence="2">Belongs to the BexD/CtrA/VexA family.</text>
</comment>
<dbReference type="Pfam" id="PF22461">
    <property type="entry name" value="SLBB_2"/>
    <property type="match status" value="1"/>
</dbReference>
<evidence type="ECO:0000256" key="3">
    <source>
        <dbReference type="ARBA" id="ARBA00022448"/>
    </source>
</evidence>
<sequence>MKLKGALTVIFFLALFVTNVAVAQNYSNVKVDELSDATIVEMIKKAESIGYNDTQLEQMAAAQGMKAEEIQKLRLRVEKIRKQGASANVGTQSTDNQRQQSEAVDNPGSPDKAVNMAEGPKIFGADLFRNGNITFEPNLRIATPKGYVIGPDDKLLIDLTGDNEVSYNLQVSAEGIINIQYLGRVAVGGLTIEQATSKIRAGLAKTYPSIPSGRTSVAVNLGNIKSIKVTLTGYLVKPGTYTLSSLSTVYNALYASGGPAENGSFRAIQIIRNNKIIATVDVYDFLLRGIQQANVRLQDQDIINVPVYNKRVEIIGEVKRSALFEVKDNETLQDVLDFAGGFSTQAYTARIKAFQNTDKDRKIIDVAKAEWANYRPQNGDKYIVEPILDRVQNRVEIVGAVFRPGIYELEKGLTLKALIAKSEGLTEDAFLNRGYINRLNPDNTKSLIPFDLQKIMAGTASDIPLQREDKISISSLFDLRDEYIVNIQGEVRSPGTFDYADNMTLESVIQMAGGFKEGATPNRIEISRRVKNSDATSSSARSAEVFTVNVDGDLKLQGEPFLLKPFDIISVRNAEGYSVQKQVKLEGEVIYPGIYTIIRKDERISDLIKRAGGLTSSAYADGASLKRPGATKVNPNDKNAINVKEEEDKKLLNLKRLQESGVKDTIAVEVEQQLIQSDLVGINLVKILKAPLSKQDLIVEDGDIIRVPRTLQTVKVTGEVLNPNSIVYLSGKSLKQYINGAGGFTANARKGGTYIRYANGSAAAVSKFLFFNNYPMVKPGAEILVPKKAEREKISPQAWIGIGTGLASLAAIVVSLLR</sequence>
<keyword evidence="9" id="KW-0406">Ion transport</keyword>
<dbReference type="AlphaFoldDB" id="A0A4R0N2T1"/>
<keyword evidence="7 17" id="KW-0732">Signal</keyword>
<dbReference type="Gene3D" id="3.30.1950.10">
    <property type="entry name" value="wza like domain"/>
    <property type="match status" value="1"/>
</dbReference>
<gene>
    <name evidence="21" type="ORF">EZ428_05055</name>
</gene>
<evidence type="ECO:0000256" key="17">
    <source>
        <dbReference type="SAM" id="SignalP"/>
    </source>
</evidence>
<evidence type="ECO:0000256" key="5">
    <source>
        <dbReference type="ARBA" id="ARBA00022597"/>
    </source>
</evidence>
<dbReference type="InterPro" id="IPR049712">
    <property type="entry name" value="Poly_export"/>
</dbReference>
<keyword evidence="16" id="KW-1133">Transmembrane helix</keyword>
<evidence type="ECO:0000259" key="18">
    <source>
        <dbReference type="Pfam" id="PF02563"/>
    </source>
</evidence>
<dbReference type="GO" id="GO:0006811">
    <property type="term" value="P:monoatomic ion transport"/>
    <property type="evidence" value="ECO:0007669"/>
    <property type="project" value="UniProtKB-KW"/>
</dbReference>
<evidence type="ECO:0000256" key="9">
    <source>
        <dbReference type="ARBA" id="ARBA00023065"/>
    </source>
</evidence>
<keyword evidence="12" id="KW-0564">Palmitate</keyword>
<feature type="transmembrane region" description="Helical" evidence="16">
    <location>
        <begin position="798"/>
        <end position="817"/>
    </location>
</feature>
<organism evidence="21 22">
    <name type="scientific">Pedobacter frigiditerrae</name>
    <dbReference type="NCBI Taxonomy" id="2530452"/>
    <lineage>
        <taxon>Bacteria</taxon>
        <taxon>Pseudomonadati</taxon>
        <taxon>Bacteroidota</taxon>
        <taxon>Sphingobacteriia</taxon>
        <taxon>Sphingobacteriales</taxon>
        <taxon>Sphingobacteriaceae</taxon>
        <taxon>Pedobacter</taxon>
    </lineage>
</organism>
<evidence type="ECO:0000256" key="15">
    <source>
        <dbReference type="SAM" id="MobiDB-lite"/>
    </source>
</evidence>
<dbReference type="PANTHER" id="PTHR33619">
    <property type="entry name" value="POLYSACCHARIDE EXPORT PROTEIN GFCE-RELATED"/>
    <property type="match status" value="1"/>
</dbReference>